<gene>
    <name evidence="2" type="ORF">H6P80_15010</name>
</gene>
<dbReference type="Gene3D" id="3.10.129.10">
    <property type="entry name" value="Hotdog Thioesterase"/>
    <property type="match status" value="1"/>
</dbReference>
<evidence type="ECO:0000313" key="2">
    <source>
        <dbReference type="EMBL" id="MBC2778932.1"/>
    </source>
</evidence>
<accession>A0A842I134</accession>
<evidence type="ECO:0000313" key="3">
    <source>
        <dbReference type="Proteomes" id="UP000564378"/>
    </source>
</evidence>
<dbReference type="AlphaFoldDB" id="A0A842I134"/>
<dbReference type="InterPro" id="IPR002539">
    <property type="entry name" value="MaoC-like_dom"/>
</dbReference>
<organism evidence="2 3">
    <name type="scientific">Parasphingopyxis marina</name>
    <dbReference type="NCBI Taxonomy" id="2761622"/>
    <lineage>
        <taxon>Bacteria</taxon>
        <taxon>Pseudomonadati</taxon>
        <taxon>Pseudomonadota</taxon>
        <taxon>Alphaproteobacteria</taxon>
        <taxon>Sphingomonadales</taxon>
        <taxon>Sphingomonadaceae</taxon>
        <taxon>Parasphingopyxis</taxon>
    </lineage>
</organism>
<dbReference type="InterPro" id="IPR029069">
    <property type="entry name" value="HotDog_dom_sf"/>
</dbReference>
<dbReference type="EMBL" id="JACJVJ010000003">
    <property type="protein sequence ID" value="MBC2778932.1"/>
    <property type="molecule type" value="Genomic_DNA"/>
</dbReference>
<dbReference type="RefSeq" id="WP_185802238.1">
    <property type="nucleotide sequence ID" value="NZ_JACJVJ010000003.1"/>
</dbReference>
<dbReference type="Pfam" id="PF01575">
    <property type="entry name" value="MaoC_dehydratas"/>
    <property type="match status" value="1"/>
</dbReference>
<reference evidence="2 3" key="1">
    <citation type="submission" date="2020-08" db="EMBL/GenBank/DDBJ databases">
        <title>Draft genome sequence of Parasphingopyxis sp. GrpM-11.</title>
        <authorList>
            <person name="Oh J."/>
            <person name="Roh D.-H."/>
        </authorList>
    </citation>
    <scope>NUCLEOTIDE SEQUENCE [LARGE SCALE GENOMIC DNA]</scope>
    <source>
        <strain evidence="2 3">GrpM-11</strain>
    </source>
</reference>
<keyword evidence="3" id="KW-1185">Reference proteome</keyword>
<feature type="domain" description="MaoC-like" evidence="1">
    <location>
        <begin position="12"/>
        <end position="96"/>
    </location>
</feature>
<protein>
    <submittedName>
        <fullName evidence="2">Dehydratase</fullName>
    </submittedName>
</protein>
<name>A0A842I134_9SPHN</name>
<evidence type="ECO:0000259" key="1">
    <source>
        <dbReference type="Pfam" id="PF01575"/>
    </source>
</evidence>
<comment type="caution">
    <text evidence="2">The sequence shown here is derived from an EMBL/GenBank/DDBJ whole genome shotgun (WGS) entry which is preliminary data.</text>
</comment>
<dbReference type="SUPFAM" id="SSF54637">
    <property type="entry name" value="Thioesterase/thiol ester dehydrase-isomerase"/>
    <property type="match status" value="1"/>
</dbReference>
<dbReference type="Proteomes" id="UP000564378">
    <property type="component" value="Unassembled WGS sequence"/>
</dbReference>
<proteinExistence type="predicted"/>
<sequence>MVSGVWQKDFPPITRATLALYAGASGDHNAAHIDSDAAKAAGFSDVFGQGMLGMAYMGQTISDTVPPERIRCFSARFVAITQLGARLSCTGRPVRKYEEEGEERIAINLEMTDQFGETKLTGHAVVAVGARS</sequence>